<dbReference type="AlphaFoldDB" id="A0A1I4BKZ1"/>
<protein>
    <recommendedName>
        <fullName evidence="4">DUF2946 domain-containing protein</fullName>
    </recommendedName>
</protein>
<evidence type="ECO:0008006" key="4">
    <source>
        <dbReference type="Google" id="ProtNLM"/>
    </source>
</evidence>
<keyword evidence="1" id="KW-1133">Transmembrane helix</keyword>
<keyword evidence="1" id="KW-0812">Transmembrane</keyword>
<dbReference type="EMBL" id="FOSN01000015">
    <property type="protein sequence ID" value="SFK69458.1"/>
    <property type="molecule type" value="Genomic_DNA"/>
</dbReference>
<evidence type="ECO:0000313" key="2">
    <source>
        <dbReference type="EMBL" id="SFK69458.1"/>
    </source>
</evidence>
<keyword evidence="3" id="KW-1185">Reference proteome</keyword>
<organism evidence="2 3">
    <name type="scientific">Methylocapsa palsarum</name>
    <dbReference type="NCBI Taxonomy" id="1612308"/>
    <lineage>
        <taxon>Bacteria</taxon>
        <taxon>Pseudomonadati</taxon>
        <taxon>Pseudomonadota</taxon>
        <taxon>Alphaproteobacteria</taxon>
        <taxon>Hyphomicrobiales</taxon>
        <taxon>Beijerinckiaceae</taxon>
        <taxon>Methylocapsa</taxon>
    </lineage>
</organism>
<dbReference type="Proteomes" id="UP000198755">
    <property type="component" value="Unassembled WGS sequence"/>
</dbReference>
<sequence>MENWRPSSVYRFAIMLIVICGLLGQTSLSSAMAAHSLNEATCAQLGQPTDLPAGEHHPHGDCCILASASFGWFILAAAALVLYPARSVSSLAFGADITPAAQKPERFYLTARGPPLAV</sequence>
<gene>
    <name evidence="2" type="ORF">SAMN05444581_11582</name>
</gene>
<evidence type="ECO:0000256" key="1">
    <source>
        <dbReference type="SAM" id="Phobius"/>
    </source>
</evidence>
<accession>A0A1I4BKZ1</accession>
<evidence type="ECO:0000313" key="3">
    <source>
        <dbReference type="Proteomes" id="UP000198755"/>
    </source>
</evidence>
<name>A0A1I4BKZ1_9HYPH</name>
<reference evidence="2 3" key="1">
    <citation type="submission" date="2016-10" db="EMBL/GenBank/DDBJ databases">
        <authorList>
            <person name="de Groot N.N."/>
        </authorList>
    </citation>
    <scope>NUCLEOTIDE SEQUENCE [LARGE SCALE GENOMIC DNA]</scope>
    <source>
        <strain evidence="2 3">NE2</strain>
    </source>
</reference>
<feature type="transmembrane region" description="Helical" evidence="1">
    <location>
        <begin position="64"/>
        <end position="83"/>
    </location>
</feature>
<keyword evidence="1" id="KW-0472">Membrane</keyword>
<proteinExistence type="predicted"/>
<dbReference type="STRING" id="1612308.SAMN05444581_11582"/>